<dbReference type="GO" id="GO:0055085">
    <property type="term" value="P:transmembrane transport"/>
    <property type="evidence" value="ECO:0007669"/>
    <property type="project" value="InterPro"/>
</dbReference>
<dbReference type="NCBIfam" id="TIGR00787">
    <property type="entry name" value="dctP"/>
    <property type="match status" value="1"/>
</dbReference>
<dbReference type="EMBL" id="BLKT01000003">
    <property type="protein sequence ID" value="GFG58710.1"/>
    <property type="molecule type" value="Genomic_DNA"/>
</dbReference>
<name>A0A7I9WN00_9MYCO</name>
<dbReference type="Proteomes" id="UP000465241">
    <property type="component" value="Unassembled WGS sequence"/>
</dbReference>
<evidence type="ECO:0000313" key="5">
    <source>
        <dbReference type="Proteomes" id="UP000465241"/>
    </source>
</evidence>
<dbReference type="CDD" id="cd13603">
    <property type="entry name" value="PBP2_TRAP_Siap_TeaA_like"/>
    <property type="match status" value="1"/>
</dbReference>
<evidence type="ECO:0000256" key="1">
    <source>
        <dbReference type="ARBA" id="ARBA00009023"/>
    </source>
</evidence>
<dbReference type="InterPro" id="IPR038404">
    <property type="entry name" value="TRAP_DctP_sf"/>
</dbReference>
<keyword evidence="3" id="KW-0732">Signal</keyword>
<comment type="similarity">
    <text evidence="1">Belongs to the bacterial solute-binding protein 7 family.</text>
</comment>
<protein>
    <submittedName>
        <fullName evidence="4">ABC transporter substrate-binding protein</fullName>
    </submittedName>
</protein>
<dbReference type="Gene3D" id="3.40.190.170">
    <property type="entry name" value="Bacterial extracellular solute-binding protein, family 7"/>
    <property type="match status" value="1"/>
</dbReference>
<evidence type="ECO:0000313" key="4">
    <source>
        <dbReference type="EMBL" id="GFG58710.1"/>
    </source>
</evidence>
<reference evidence="4 5" key="1">
    <citation type="journal article" date="2019" name="Emerg. Microbes Infect.">
        <title>Comprehensive subspecies identification of 175 nontuberculous mycobacteria species based on 7547 genomic profiles.</title>
        <authorList>
            <person name="Matsumoto Y."/>
            <person name="Kinjo T."/>
            <person name="Motooka D."/>
            <person name="Nabeya D."/>
            <person name="Jung N."/>
            <person name="Uechi K."/>
            <person name="Horii T."/>
            <person name="Iida T."/>
            <person name="Fujita J."/>
            <person name="Nakamura S."/>
        </authorList>
    </citation>
    <scope>NUCLEOTIDE SEQUENCE [LARGE SCALE GENOMIC DNA]</scope>
    <source>
        <strain evidence="4 5">JCM 13392</strain>
    </source>
</reference>
<dbReference type="InterPro" id="IPR004682">
    <property type="entry name" value="TRAP_DctP"/>
</dbReference>
<dbReference type="GO" id="GO:0030288">
    <property type="term" value="C:outer membrane-bounded periplasmic space"/>
    <property type="evidence" value="ECO:0007669"/>
    <property type="project" value="InterPro"/>
</dbReference>
<dbReference type="NCBIfam" id="NF037995">
    <property type="entry name" value="TRAP_S1"/>
    <property type="match status" value="1"/>
</dbReference>
<keyword evidence="5" id="KW-1185">Reference proteome</keyword>
<dbReference type="PANTHER" id="PTHR33376">
    <property type="match status" value="1"/>
</dbReference>
<dbReference type="PIRSF" id="PIRSF006470">
    <property type="entry name" value="DctB"/>
    <property type="match status" value="1"/>
</dbReference>
<dbReference type="RefSeq" id="WP_193489461.1">
    <property type="nucleotide sequence ID" value="NZ_BAAAMC010000055.1"/>
</dbReference>
<dbReference type="Pfam" id="PF03480">
    <property type="entry name" value="DctP"/>
    <property type="match status" value="1"/>
</dbReference>
<dbReference type="PANTHER" id="PTHR33376:SF7">
    <property type="entry name" value="C4-DICARBOXYLATE-BINDING PROTEIN DCTB"/>
    <property type="match status" value="1"/>
</dbReference>
<proteinExistence type="inferred from homology"/>
<gene>
    <name evidence="4" type="ORF">MMUR_28460</name>
</gene>
<evidence type="ECO:0000256" key="2">
    <source>
        <dbReference type="ARBA" id="ARBA00022448"/>
    </source>
</evidence>
<organism evidence="4 5">
    <name type="scientific">Mycolicibacterium murale</name>
    <dbReference type="NCBI Taxonomy" id="182220"/>
    <lineage>
        <taxon>Bacteria</taxon>
        <taxon>Bacillati</taxon>
        <taxon>Actinomycetota</taxon>
        <taxon>Actinomycetes</taxon>
        <taxon>Mycobacteriales</taxon>
        <taxon>Mycobacteriaceae</taxon>
        <taxon>Mycolicibacterium</taxon>
    </lineage>
</organism>
<accession>A0A7I9WN00</accession>
<comment type="caution">
    <text evidence="4">The sequence shown here is derived from an EMBL/GenBank/DDBJ whole genome shotgun (WGS) entry which is preliminary data.</text>
</comment>
<sequence>MRRDQQDSAPAWPSAGRAAKRGLAACAAAVLALSAVSCSAGSDSGAIILKFAHDSPPTSPYQAAAETFKEQVEQGTNGRVEVKIFPSAQLGEEDVVINGLQSGAVDATIVNVPSLEPTVKELQLFFMPFLFQNEDQALRVTEGPVGERMEQAISQKVGAETLGWGSIGEAVLANTVRAVSSPADMHGLKIRTSTSSIATDTYKALGALPTQLAFGEVYQGLQSGIVDGLDSGSVDLVDMKFYQVLNHVTLLRQFVRLAPVLVSQNALDKVSAEDQQIIRDAGKAAAEAELAEDKSQSEEALKTLPDNGVQVTELTDEQRQVFIDAVAPVYDQYAEAVGGRDLIEQVRQTS</sequence>
<dbReference type="InterPro" id="IPR018389">
    <property type="entry name" value="DctP_fam"/>
</dbReference>
<dbReference type="AlphaFoldDB" id="A0A7I9WN00"/>
<evidence type="ECO:0000256" key="3">
    <source>
        <dbReference type="ARBA" id="ARBA00022729"/>
    </source>
</evidence>
<keyword evidence="2" id="KW-0813">Transport</keyword>